<name>A0A4U3MJB8_ENTFL</name>
<dbReference type="Pfam" id="PF13936">
    <property type="entry name" value="HTH_38"/>
    <property type="match status" value="1"/>
</dbReference>
<comment type="caution">
    <text evidence="7">The sequence shown here is derived from an EMBL/GenBank/DDBJ whole genome shotgun (WGS) entry which is preliminary data.</text>
</comment>
<dbReference type="InterPro" id="IPR001598">
    <property type="entry name" value="Transposase_IS30_CS"/>
</dbReference>
<dbReference type="PROSITE" id="PS50994">
    <property type="entry name" value="INTEGRASE"/>
    <property type="match status" value="1"/>
</dbReference>
<dbReference type="PANTHER" id="PTHR10948:SF23">
    <property type="entry name" value="TRANSPOSASE INSI FOR INSERTION SEQUENCE ELEMENT IS30A-RELATED"/>
    <property type="match status" value="1"/>
</dbReference>
<organism evidence="7 8">
    <name type="scientific">Enterococcus faecalis</name>
    <name type="common">Streptococcus faecalis</name>
    <dbReference type="NCBI Taxonomy" id="1351"/>
    <lineage>
        <taxon>Bacteria</taxon>
        <taxon>Bacillati</taxon>
        <taxon>Bacillota</taxon>
        <taxon>Bacilli</taxon>
        <taxon>Lactobacillales</taxon>
        <taxon>Enterococcaceae</taxon>
        <taxon>Enterococcus</taxon>
    </lineage>
</organism>
<sequence length="312" mass="36118">MFLLNYSHFSIEERACIAFYLSEGLSKNKIAEMLGRNSSSVYREIQRNSNEEGVYDPSLAQVKAESRQSARKNHIRFTSEIREKVEKGLLKEWSPEQIVGHYRDKGEEMVCHKTIYRKIRSGELFNGDLSCLRKKGKKYKRRTDVNRMKGGKSIHDRPKEADKRCRVGDWELDTVVGKKGTKSCLLTIVDRKSRYLLAKLLPDRTAKRVSKAICSLLKNKVVHTLTADNGKEFSDYQYVEDKLNIDVFFADPYASWQRGTNENTNGLLREYVPKGTDIGEFTESQIQEFVYKINTRPRKVLGYKTAKEVYLC</sequence>
<protein>
    <submittedName>
        <fullName evidence="7">IS30 family transposase</fullName>
    </submittedName>
</protein>
<dbReference type="PANTHER" id="PTHR10948">
    <property type="entry name" value="TRANSPOSASE"/>
    <property type="match status" value="1"/>
</dbReference>
<dbReference type="InterPro" id="IPR012337">
    <property type="entry name" value="RNaseH-like_sf"/>
</dbReference>
<comment type="similarity">
    <text evidence="2">Belongs to the transposase IS30 family.</text>
</comment>
<accession>A0A4U3MJB8</accession>
<proteinExistence type="inferred from homology"/>
<evidence type="ECO:0000256" key="1">
    <source>
        <dbReference type="ARBA" id="ARBA00002190"/>
    </source>
</evidence>
<evidence type="ECO:0000313" key="7">
    <source>
        <dbReference type="EMBL" id="TKK89441.1"/>
    </source>
</evidence>
<dbReference type="InterPro" id="IPR025246">
    <property type="entry name" value="IS30-like_HTH"/>
</dbReference>
<keyword evidence="3" id="KW-0815">Transposition</keyword>
<keyword evidence="4" id="KW-0238">DNA-binding</keyword>
<dbReference type="Proteomes" id="UP000305511">
    <property type="component" value="Unassembled WGS sequence"/>
</dbReference>
<keyword evidence="5" id="KW-0233">DNA recombination</keyword>
<reference evidence="7 8" key="1">
    <citation type="submission" date="2019-02" db="EMBL/GenBank/DDBJ databases">
        <title>Bacteria dissemination in different level of health care in South Africa: the effectiveness of infections prevention and control.</title>
        <authorList>
            <person name="Shobo C."/>
            <person name="Amoako D.G."/>
            <person name="Allam M."/>
            <person name="Ismail A."/>
            <person name="Bester L.A."/>
            <person name="Essack S.Y."/>
        </authorList>
    </citation>
    <scope>NUCLEOTIDE SEQUENCE [LARGE SCALE GENOMIC DNA]</scope>
    <source>
        <strain evidence="7 8">2SIL2</strain>
    </source>
</reference>
<dbReference type="InterPro" id="IPR036397">
    <property type="entry name" value="RNaseH_sf"/>
</dbReference>
<feature type="domain" description="Integrase catalytic" evidence="6">
    <location>
        <begin position="154"/>
        <end position="312"/>
    </location>
</feature>
<dbReference type="InterPro" id="IPR051917">
    <property type="entry name" value="Transposase-Integrase"/>
</dbReference>
<evidence type="ECO:0000256" key="3">
    <source>
        <dbReference type="ARBA" id="ARBA00022578"/>
    </source>
</evidence>
<dbReference type="GO" id="GO:0005829">
    <property type="term" value="C:cytosol"/>
    <property type="evidence" value="ECO:0007669"/>
    <property type="project" value="TreeGrafter"/>
</dbReference>
<dbReference type="NCBIfam" id="NF033563">
    <property type="entry name" value="transpos_IS30"/>
    <property type="match status" value="1"/>
</dbReference>
<dbReference type="GO" id="GO:0003677">
    <property type="term" value="F:DNA binding"/>
    <property type="evidence" value="ECO:0007669"/>
    <property type="project" value="UniProtKB-KW"/>
</dbReference>
<dbReference type="SUPFAM" id="SSF53098">
    <property type="entry name" value="Ribonuclease H-like"/>
    <property type="match status" value="1"/>
</dbReference>
<dbReference type="Gene3D" id="3.30.420.10">
    <property type="entry name" value="Ribonuclease H-like superfamily/Ribonuclease H"/>
    <property type="match status" value="1"/>
</dbReference>
<dbReference type="PROSITE" id="PS01043">
    <property type="entry name" value="TRANSPOSASE_IS30"/>
    <property type="match status" value="1"/>
</dbReference>
<dbReference type="GO" id="GO:0006313">
    <property type="term" value="P:DNA transposition"/>
    <property type="evidence" value="ECO:0007669"/>
    <property type="project" value="InterPro"/>
</dbReference>
<comment type="function">
    <text evidence="1">Required for the transposition of the insertion element.</text>
</comment>
<gene>
    <name evidence="7" type="ORF">EY666_04575</name>
</gene>
<dbReference type="InterPro" id="IPR001584">
    <property type="entry name" value="Integrase_cat-core"/>
</dbReference>
<evidence type="ECO:0000256" key="2">
    <source>
        <dbReference type="ARBA" id="ARBA00006363"/>
    </source>
</evidence>
<evidence type="ECO:0000259" key="6">
    <source>
        <dbReference type="PROSITE" id="PS50994"/>
    </source>
</evidence>
<dbReference type="AlphaFoldDB" id="A0A4U3MJB8"/>
<evidence type="ECO:0000256" key="4">
    <source>
        <dbReference type="ARBA" id="ARBA00023125"/>
    </source>
</evidence>
<dbReference type="GO" id="GO:0015074">
    <property type="term" value="P:DNA integration"/>
    <property type="evidence" value="ECO:0007669"/>
    <property type="project" value="InterPro"/>
</dbReference>
<dbReference type="GO" id="GO:0004803">
    <property type="term" value="F:transposase activity"/>
    <property type="evidence" value="ECO:0007669"/>
    <property type="project" value="InterPro"/>
</dbReference>
<dbReference type="InterPro" id="IPR053392">
    <property type="entry name" value="Transposase_IS30-like"/>
</dbReference>
<evidence type="ECO:0000313" key="8">
    <source>
        <dbReference type="Proteomes" id="UP000305511"/>
    </source>
</evidence>
<dbReference type="Pfam" id="PF00665">
    <property type="entry name" value="rve"/>
    <property type="match status" value="1"/>
</dbReference>
<evidence type="ECO:0000256" key="5">
    <source>
        <dbReference type="ARBA" id="ARBA00023172"/>
    </source>
</evidence>
<dbReference type="EMBL" id="SIYF01000093">
    <property type="protein sequence ID" value="TKK89441.1"/>
    <property type="molecule type" value="Genomic_DNA"/>
</dbReference>